<name>E4XTV7_OIKDI</name>
<evidence type="ECO:0000313" key="2">
    <source>
        <dbReference type="Proteomes" id="UP000001307"/>
    </source>
</evidence>
<protein>
    <submittedName>
        <fullName evidence="1">Uncharacterized protein</fullName>
    </submittedName>
</protein>
<dbReference type="InParanoid" id="E4XTV7"/>
<dbReference type="EMBL" id="FN653164">
    <property type="protein sequence ID" value="CBY13169.1"/>
    <property type="molecule type" value="Genomic_DNA"/>
</dbReference>
<organism evidence="1">
    <name type="scientific">Oikopleura dioica</name>
    <name type="common">Tunicate</name>
    <dbReference type="NCBI Taxonomy" id="34765"/>
    <lineage>
        <taxon>Eukaryota</taxon>
        <taxon>Metazoa</taxon>
        <taxon>Chordata</taxon>
        <taxon>Tunicata</taxon>
        <taxon>Appendicularia</taxon>
        <taxon>Copelata</taxon>
        <taxon>Oikopleuridae</taxon>
        <taxon>Oikopleura</taxon>
    </lineage>
</organism>
<dbReference type="Proteomes" id="UP000001307">
    <property type="component" value="Unassembled WGS sequence"/>
</dbReference>
<keyword evidence="2" id="KW-1185">Reference proteome</keyword>
<reference evidence="1" key="1">
    <citation type="journal article" date="2010" name="Science">
        <title>Plasticity of animal genome architecture unmasked by rapid evolution of a pelagic tunicate.</title>
        <authorList>
            <person name="Denoeud F."/>
            <person name="Henriet S."/>
            <person name="Mungpakdee S."/>
            <person name="Aury J.M."/>
            <person name="Da Silva C."/>
            <person name="Brinkmann H."/>
            <person name="Mikhaleva J."/>
            <person name="Olsen L.C."/>
            <person name="Jubin C."/>
            <person name="Canestro C."/>
            <person name="Bouquet J.M."/>
            <person name="Danks G."/>
            <person name="Poulain J."/>
            <person name="Campsteijn C."/>
            <person name="Adamski M."/>
            <person name="Cross I."/>
            <person name="Yadetie F."/>
            <person name="Muffato M."/>
            <person name="Louis A."/>
            <person name="Butcher S."/>
            <person name="Tsagkogeorga G."/>
            <person name="Konrad A."/>
            <person name="Singh S."/>
            <person name="Jensen M.F."/>
            <person name="Cong E.H."/>
            <person name="Eikeseth-Otteraa H."/>
            <person name="Noel B."/>
            <person name="Anthouard V."/>
            <person name="Porcel B.M."/>
            <person name="Kachouri-Lafond R."/>
            <person name="Nishino A."/>
            <person name="Ugolini M."/>
            <person name="Chourrout P."/>
            <person name="Nishida H."/>
            <person name="Aasland R."/>
            <person name="Huzurbazar S."/>
            <person name="Westhof E."/>
            <person name="Delsuc F."/>
            <person name="Lehrach H."/>
            <person name="Reinhardt R."/>
            <person name="Weissenbach J."/>
            <person name="Roy S.W."/>
            <person name="Artiguenave F."/>
            <person name="Postlethwait J.H."/>
            <person name="Manak J.R."/>
            <person name="Thompson E.M."/>
            <person name="Jaillon O."/>
            <person name="Du Pasquier L."/>
            <person name="Boudinot P."/>
            <person name="Liberles D.A."/>
            <person name="Volff J.N."/>
            <person name="Philippe H."/>
            <person name="Lenhard B."/>
            <person name="Roest Crollius H."/>
            <person name="Wincker P."/>
            <person name="Chourrout D."/>
        </authorList>
    </citation>
    <scope>NUCLEOTIDE SEQUENCE [LARGE SCALE GENOMIC DNA]</scope>
</reference>
<gene>
    <name evidence="1" type="ORF">GSOID_T00003918001</name>
</gene>
<accession>E4XTV7</accession>
<dbReference type="AlphaFoldDB" id="E4XTV7"/>
<evidence type="ECO:0000313" key="1">
    <source>
        <dbReference type="EMBL" id="CBY13169.1"/>
    </source>
</evidence>
<sequence>MNRAHNLAALSVAQLVSSTQRRIRPSASSVQLNAEFDLPLR</sequence>
<proteinExistence type="predicted"/>